<dbReference type="PANTHER" id="PTHR40780">
    <property type="entry name" value="DUF3669 DOMAIN-CONTAINING PROTEIN"/>
    <property type="match status" value="1"/>
</dbReference>
<feature type="compositionally biased region" description="Basic and acidic residues" evidence="1">
    <location>
        <begin position="398"/>
        <end position="409"/>
    </location>
</feature>
<sequence>MSDNIGDEISSRSIRQYDTSEDSNAPRLDRMFSKLQFERTSTSSTTGPDTKNTLKRLLSNQSGISTASSYAEFQSASAGQARPFREIGRGDKLWNNYVMHLRVQNSFDQLGSICGRVELPRVAWFANKTSEFWNDNLHLFPDEPTFRREPRDVLCMERILPLPEPVRNAMIGAYCLPHNIENAKRDPKNKDCLIMVFLGRNRFGISRPSDVEELCESMADTMAVLYWYVNVDGNDIEFVFGSSPEDKKAIRREVKLVDVDLWILDFDACKPILMDENGVRLAVKAFLETDPYCPRPSTECHFAKELWKLFCTRYMHTAARLVRGTNYHHLPVKFIQGISNEYRLREENRRETQVAPPTVVRGRGTAGIRRARSSGNMMGRGRGTWSNQPGPQPGEPEQSERQRQLEQRQRRGFRGRNIGHRH</sequence>
<proteinExistence type="predicted"/>
<dbReference type="OrthoDB" id="2993351at2759"/>
<feature type="region of interest" description="Disordered" evidence="1">
    <location>
        <begin position="1"/>
        <end position="28"/>
    </location>
</feature>
<dbReference type="AlphaFoldDB" id="A0A022W1A3"/>
<reference evidence="3" key="1">
    <citation type="submission" date="2014-02" db="EMBL/GenBank/DDBJ databases">
        <title>The Genome Sequence of Trichophyton rubrum (morphotype fischeri) CBS 288.86.</title>
        <authorList>
            <consortium name="The Broad Institute Genomics Platform"/>
            <person name="Cuomo C.A."/>
            <person name="White T.C."/>
            <person name="Graser Y."/>
            <person name="Martinez-Rossi N."/>
            <person name="Heitman J."/>
            <person name="Young S.K."/>
            <person name="Zeng Q."/>
            <person name="Gargeya S."/>
            <person name="Abouelleil A."/>
            <person name="Alvarado L."/>
            <person name="Chapman S.B."/>
            <person name="Gainer-Dewar J."/>
            <person name="Goldberg J."/>
            <person name="Griggs A."/>
            <person name="Gujja S."/>
            <person name="Hansen M."/>
            <person name="Howarth C."/>
            <person name="Imamovic A."/>
            <person name="Larimer J."/>
            <person name="Martinez D."/>
            <person name="Murphy C."/>
            <person name="Pearson M.D."/>
            <person name="Persinoti G."/>
            <person name="Poon T."/>
            <person name="Priest M."/>
            <person name="Roberts A.D."/>
            <person name="Saif S."/>
            <person name="Shea T.D."/>
            <person name="Sykes S.N."/>
            <person name="Wortman J."/>
            <person name="Nusbaum C."/>
            <person name="Birren B."/>
        </authorList>
    </citation>
    <scope>NUCLEOTIDE SEQUENCE [LARGE SCALE GENOMIC DNA]</scope>
    <source>
        <strain evidence="3">CBS 288.86</strain>
    </source>
</reference>
<gene>
    <name evidence="3" type="ORF">H103_04767</name>
</gene>
<protein>
    <recommendedName>
        <fullName evidence="2">DUF3669 domain-containing protein</fullName>
    </recommendedName>
</protein>
<evidence type="ECO:0000256" key="1">
    <source>
        <dbReference type="SAM" id="MobiDB-lite"/>
    </source>
</evidence>
<dbReference type="InterPro" id="IPR022137">
    <property type="entry name" value="Znf_prot_DUF3669"/>
</dbReference>
<evidence type="ECO:0000259" key="2">
    <source>
        <dbReference type="Pfam" id="PF12417"/>
    </source>
</evidence>
<dbReference type="Pfam" id="PF12417">
    <property type="entry name" value="DUF3669"/>
    <property type="match status" value="1"/>
</dbReference>
<dbReference type="HOGENOM" id="CLU_039531_3_0_1"/>
<organism evidence="3">
    <name type="scientific">Trichophyton rubrum CBS 288.86</name>
    <dbReference type="NCBI Taxonomy" id="1215330"/>
    <lineage>
        <taxon>Eukaryota</taxon>
        <taxon>Fungi</taxon>
        <taxon>Dikarya</taxon>
        <taxon>Ascomycota</taxon>
        <taxon>Pezizomycotina</taxon>
        <taxon>Eurotiomycetes</taxon>
        <taxon>Eurotiomycetidae</taxon>
        <taxon>Onygenales</taxon>
        <taxon>Arthrodermataceae</taxon>
        <taxon>Trichophyton</taxon>
    </lineage>
</organism>
<dbReference type="Proteomes" id="UP000023758">
    <property type="component" value="Unassembled WGS sequence"/>
</dbReference>
<evidence type="ECO:0000313" key="3">
    <source>
        <dbReference type="EMBL" id="EZF52034.1"/>
    </source>
</evidence>
<feature type="compositionally biased region" description="Low complexity" evidence="1">
    <location>
        <begin position="358"/>
        <end position="379"/>
    </location>
</feature>
<dbReference type="EMBL" id="KK207857">
    <property type="protein sequence ID" value="EZF52034.1"/>
    <property type="molecule type" value="Genomic_DNA"/>
</dbReference>
<name>A0A022W1A3_TRIRU</name>
<feature type="compositionally biased region" description="Basic residues" evidence="1">
    <location>
        <begin position="410"/>
        <end position="422"/>
    </location>
</feature>
<dbReference type="PANTHER" id="PTHR40780:SF2">
    <property type="entry name" value="DUF3669 DOMAIN-CONTAINING PROTEIN"/>
    <property type="match status" value="1"/>
</dbReference>
<accession>A0A022W1A3</accession>
<feature type="region of interest" description="Disordered" evidence="1">
    <location>
        <begin position="348"/>
        <end position="422"/>
    </location>
</feature>
<feature type="domain" description="DUF3669" evidence="2">
    <location>
        <begin position="261"/>
        <end position="323"/>
    </location>
</feature>